<sequence length="116" mass="13683">MNWLEMSESEILSIAEPIMDNLMQASTDIDYERHVRDFSDNMKRIVTEENFEQQCKSYQKVLGYFAERELMGVVRKATDARLYWKQWYTISGNEYLAFLHLMVQDGDIKVVNVSVS</sequence>
<dbReference type="EMBL" id="CP010975">
    <property type="protein sequence ID" value="AKE52721.1"/>
    <property type="molecule type" value="Genomic_DNA"/>
</dbReference>
<keyword evidence="2" id="KW-1185">Reference proteome</keyword>
<dbReference type="KEGG" id="kge:TQ33_1780"/>
<proteinExistence type="predicted"/>
<protein>
    <submittedName>
        <fullName evidence="1">Uncharacterized protein</fullName>
    </submittedName>
</protein>
<organism evidence="1 2">
    <name type="scientific">Kangiella geojedonensis</name>
    <dbReference type="NCBI Taxonomy" id="914150"/>
    <lineage>
        <taxon>Bacteria</taxon>
        <taxon>Pseudomonadati</taxon>
        <taxon>Pseudomonadota</taxon>
        <taxon>Gammaproteobacteria</taxon>
        <taxon>Kangiellales</taxon>
        <taxon>Kangiellaceae</taxon>
        <taxon>Kangiella</taxon>
    </lineage>
</organism>
<dbReference type="OrthoDB" id="5734488at2"/>
<gene>
    <name evidence="1" type="ORF">TQ33_1780</name>
</gene>
<evidence type="ECO:0000313" key="2">
    <source>
        <dbReference type="Proteomes" id="UP000034071"/>
    </source>
</evidence>
<dbReference type="HOGENOM" id="CLU_2093993_0_0_6"/>
<dbReference type="RefSeq" id="WP_046561755.1">
    <property type="nucleotide sequence ID" value="NZ_CP010975.1"/>
</dbReference>
<reference evidence="1 2" key="1">
    <citation type="submission" date="2015-02" db="EMBL/GenBank/DDBJ databases">
        <title>Complete genome sequence of Kangiella geojedonensis strain YCS-5T.</title>
        <authorList>
            <person name="Kim K.M."/>
        </authorList>
    </citation>
    <scope>NUCLEOTIDE SEQUENCE [LARGE SCALE GENOMIC DNA]</scope>
    <source>
        <strain evidence="1 2">YCS-5</strain>
    </source>
</reference>
<name>A0A0F6RD97_9GAMM</name>
<evidence type="ECO:0000313" key="1">
    <source>
        <dbReference type="EMBL" id="AKE52721.1"/>
    </source>
</evidence>
<accession>A0A0F6RD97</accession>
<dbReference type="AlphaFoldDB" id="A0A0F6RD97"/>
<dbReference type="Proteomes" id="UP000034071">
    <property type="component" value="Chromosome"/>
</dbReference>